<dbReference type="SUPFAM" id="SSF51064">
    <property type="entry name" value="Head domain of nucleotide exchange factor GrpE"/>
    <property type="match status" value="1"/>
</dbReference>
<dbReference type="GO" id="GO:0051082">
    <property type="term" value="F:unfolded protein binding"/>
    <property type="evidence" value="ECO:0007669"/>
    <property type="project" value="TreeGrafter"/>
</dbReference>
<dbReference type="AlphaFoldDB" id="A0AAV9IS22"/>
<dbReference type="SUPFAM" id="SSF58014">
    <property type="entry name" value="Coiled-coil domain of nucleotide exchange factor GrpE"/>
    <property type="match status" value="1"/>
</dbReference>
<dbReference type="Proteomes" id="UP001301350">
    <property type="component" value="Unassembled WGS sequence"/>
</dbReference>
<dbReference type="GO" id="GO:0051087">
    <property type="term" value="F:protein-folding chaperone binding"/>
    <property type="evidence" value="ECO:0007669"/>
    <property type="project" value="InterPro"/>
</dbReference>
<evidence type="ECO:0000313" key="6">
    <source>
        <dbReference type="Proteomes" id="UP001301350"/>
    </source>
</evidence>
<dbReference type="EMBL" id="JANCYW010000003">
    <property type="protein sequence ID" value="KAK4534886.1"/>
    <property type="molecule type" value="Genomic_DNA"/>
</dbReference>
<name>A0AAV9IS22_CYACA</name>
<dbReference type="GO" id="GO:0006457">
    <property type="term" value="P:protein folding"/>
    <property type="evidence" value="ECO:0007669"/>
    <property type="project" value="InterPro"/>
</dbReference>
<dbReference type="Gene3D" id="2.30.22.10">
    <property type="entry name" value="Head domain of nucleotide exchange factor GrpE"/>
    <property type="match status" value="1"/>
</dbReference>
<evidence type="ECO:0000256" key="2">
    <source>
        <dbReference type="ARBA" id="ARBA00023186"/>
    </source>
</evidence>
<keyword evidence="6" id="KW-1185">Reference proteome</keyword>
<evidence type="ECO:0000256" key="1">
    <source>
        <dbReference type="ARBA" id="ARBA00009054"/>
    </source>
</evidence>
<dbReference type="GO" id="GO:0000774">
    <property type="term" value="F:adenyl-nucleotide exchange factor activity"/>
    <property type="evidence" value="ECO:0007669"/>
    <property type="project" value="InterPro"/>
</dbReference>
<evidence type="ECO:0000256" key="3">
    <source>
        <dbReference type="RuleBase" id="RU004478"/>
    </source>
</evidence>
<organism evidence="5 6">
    <name type="scientific">Cyanidium caldarium</name>
    <name type="common">Red alga</name>
    <dbReference type="NCBI Taxonomy" id="2771"/>
    <lineage>
        <taxon>Eukaryota</taxon>
        <taxon>Rhodophyta</taxon>
        <taxon>Bangiophyceae</taxon>
        <taxon>Cyanidiales</taxon>
        <taxon>Cyanidiaceae</taxon>
        <taxon>Cyanidium</taxon>
    </lineage>
</organism>
<reference evidence="5 6" key="1">
    <citation type="submission" date="2022-07" db="EMBL/GenBank/DDBJ databases">
        <title>Genome-wide signatures of adaptation to extreme environments.</title>
        <authorList>
            <person name="Cho C.H."/>
            <person name="Yoon H.S."/>
        </authorList>
    </citation>
    <scope>NUCLEOTIDE SEQUENCE [LARGE SCALE GENOMIC DNA]</scope>
    <source>
        <strain evidence="5 6">DBV 063 E5</strain>
    </source>
</reference>
<dbReference type="CDD" id="cd00446">
    <property type="entry name" value="GrpE"/>
    <property type="match status" value="1"/>
</dbReference>
<feature type="compositionally biased region" description="Basic and acidic residues" evidence="4">
    <location>
        <begin position="47"/>
        <end position="56"/>
    </location>
</feature>
<evidence type="ECO:0000313" key="5">
    <source>
        <dbReference type="EMBL" id="KAK4534886.1"/>
    </source>
</evidence>
<dbReference type="PANTHER" id="PTHR21237">
    <property type="entry name" value="GRPE PROTEIN"/>
    <property type="match status" value="1"/>
</dbReference>
<proteinExistence type="inferred from homology"/>
<dbReference type="InterPro" id="IPR000740">
    <property type="entry name" value="GrpE"/>
</dbReference>
<feature type="region of interest" description="Disordered" evidence="4">
    <location>
        <begin position="31"/>
        <end position="121"/>
    </location>
</feature>
<dbReference type="Pfam" id="PF01025">
    <property type="entry name" value="GrpE"/>
    <property type="match status" value="1"/>
</dbReference>
<sequence length="310" mass="32791">MLRSVGWRQRPEGYRMKAGLMQVWRKRCTGWRGWSGSNSDAAAAARRASEAGHEAPSDTNVKGGGGGGGVSNESRIEMDGQKAAGAAATPEGETTAAPSGASRAAPGAEAGDSASAGGDGAPWEQLLAEREEEMKQWKERSLRLLAEMENVRTIARRDVDTARRYGVASFAREMLDVADNLSRALGAVPRESLSDATKTAPSGHQAADCPSLLAALVEGVAATEREMQNVFRKFQIVQYGRVGDPFDPEVHQALFEAPSPKGGGEGSDGDTSLPEGTILHVMKSGYKIHDRVLRPAEVGVVKNPPTPSNA</sequence>
<evidence type="ECO:0000256" key="4">
    <source>
        <dbReference type="SAM" id="MobiDB-lite"/>
    </source>
</evidence>
<dbReference type="GO" id="GO:0030150">
    <property type="term" value="P:protein import into mitochondrial matrix"/>
    <property type="evidence" value="ECO:0007669"/>
    <property type="project" value="TreeGrafter"/>
</dbReference>
<dbReference type="HAMAP" id="MF_01151">
    <property type="entry name" value="GrpE"/>
    <property type="match status" value="1"/>
</dbReference>
<evidence type="ECO:0008006" key="7">
    <source>
        <dbReference type="Google" id="ProtNLM"/>
    </source>
</evidence>
<gene>
    <name evidence="5" type="ORF">CDCA_CDCA03G0911</name>
</gene>
<protein>
    <recommendedName>
        <fullName evidence="7">GrpE protein homolog</fullName>
    </recommendedName>
</protein>
<dbReference type="InterPro" id="IPR013805">
    <property type="entry name" value="GrpE_CC"/>
</dbReference>
<dbReference type="Gene3D" id="3.90.20.20">
    <property type="match status" value="1"/>
</dbReference>
<dbReference type="PRINTS" id="PR00773">
    <property type="entry name" value="GRPEPROTEIN"/>
</dbReference>
<dbReference type="GO" id="GO:0042803">
    <property type="term" value="F:protein homodimerization activity"/>
    <property type="evidence" value="ECO:0007669"/>
    <property type="project" value="InterPro"/>
</dbReference>
<comment type="similarity">
    <text evidence="1 3">Belongs to the GrpE family.</text>
</comment>
<dbReference type="GO" id="GO:0001405">
    <property type="term" value="C:PAM complex, Tim23 associated import motor"/>
    <property type="evidence" value="ECO:0007669"/>
    <property type="project" value="TreeGrafter"/>
</dbReference>
<feature type="compositionally biased region" description="Low complexity" evidence="4">
    <location>
        <begin position="83"/>
        <end position="116"/>
    </location>
</feature>
<comment type="caution">
    <text evidence="5">The sequence shown here is derived from an EMBL/GenBank/DDBJ whole genome shotgun (WGS) entry which is preliminary data.</text>
</comment>
<accession>A0AAV9IS22</accession>
<dbReference type="InterPro" id="IPR009012">
    <property type="entry name" value="GrpE_head"/>
</dbReference>
<keyword evidence="2" id="KW-0143">Chaperone</keyword>
<dbReference type="PANTHER" id="PTHR21237:SF23">
    <property type="entry name" value="GRPE PROTEIN HOMOLOG, MITOCHONDRIAL"/>
    <property type="match status" value="1"/>
</dbReference>